<dbReference type="EMBL" id="KZ503378">
    <property type="protein sequence ID" value="PKU64964.1"/>
    <property type="molecule type" value="Genomic_DNA"/>
</dbReference>
<gene>
    <name evidence="1" type="ORF">MA16_Dca004579</name>
</gene>
<reference evidence="1 2" key="2">
    <citation type="journal article" date="2017" name="Nature">
        <title>The Apostasia genome and the evolution of orchids.</title>
        <authorList>
            <person name="Zhang G.Q."/>
            <person name="Liu K.W."/>
            <person name="Li Z."/>
            <person name="Lohaus R."/>
            <person name="Hsiao Y.Y."/>
            <person name="Niu S.C."/>
            <person name="Wang J.Y."/>
            <person name="Lin Y.C."/>
            <person name="Xu Q."/>
            <person name="Chen L.J."/>
            <person name="Yoshida K."/>
            <person name="Fujiwara S."/>
            <person name="Wang Z.W."/>
            <person name="Zhang Y.Q."/>
            <person name="Mitsuda N."/>
            <person name="Wang M."/>
            <person name="Liu G.H."/>
            <person name="Pecoraro L."/>
            <person name="Huang H.X."/>
            <person name="Xiao X.J."/>
            <person name="Lin M."/>
            <person name="Wu X.Y."/>
            <person name="Wu W.L."/>
            <person name="Chen Y.Y."/>
            <person name="Chang S.B."/>
            <person name="Sakamoto S."/>
            <person name="Ohme-Takagi M."/>
            <person name="Yagi M."/>
            <person name="Zeng S.J."/>
            <person name="Shen C.Y."/>
            <person name="Yeh C.M."/>
            <person name="Luo Y.B."/>
            <person name="Tsai W.C."/>
            <person name="Van de Peer Y."/>
            <person name="Liu Z.J."/>
        </authorList>
    </citation>
    <scope>NUCLEOTIDE SEQUENCE [LARGE SCALE GENOMIC DNA]</scope>
    <source>
        <tissue evidence="1">The whole plant</tissue>
    </source>
</reference>
<dbReference type="Proteomes" id="UP000233837">
    <property type="component" value="Unassembled WGS sequence"/>
</dbReference>
<evidence type="ECO:0000313" key="1">
    <source>
        <dbReference type="EMBL" id="PKU64964.1"/>
    </source>
</evidence>
<proteinExistence type="predicted"/>
<sequence length="62" mass="7558">MYEWNILRHNRKPKKLVDMQLPQSNNQRISKPLNKNITNFSERRKPASEMNLWSITLHKINR</sequence>
<organism evidence="1 2">
    <name type="scientific">Dendrobium catenatum</name>
    <dbReference type="NCBI Taxonomy" id="906689"/>
    <lineage>
        <taxon>Eukaryota</taxon>
        <taxon>Viridiplantae</taxon>
        <taxon>Streptophyta</taxon>
        <taxon>Embryophyta</taxon>
        <taxon>Tracheophyta</taxon>
        <taxon>Spermatophyta</taxon>
        <taxon>Magnoliopsida</taxon>
        <taxon>Liliopsida</taxon>
        <taxon>Asparagales</taxon>
        <taxon>Orchidaceae</taxon>
        <taxon>Epidendroideae</taxon>
        <taxon>Malaxideae</taxon>
        <taxon>Dendrobiinae</taxon>
        <taxon>Dendrobium</taxon>
    </lineage>
</organism>
<keyword evidence="2" id="KW-1185">Reference proteome</keyword>
<protein>
    <submittedName>
        <fullName evidence="1">Uncharacterized protein</fullName>
    </submittedName>
</protein>
<accession>A0A2I0VNH5</accession>
<evidence type="ECO:0000313" key="2">
    <source>
        <dbReference type="Proteomes" id="UP000233837"/>
    </source>
</evidence>
<name>A0A2I0VNH5_9ASPA</name>
<reference evidence="1 2" key="1">
    <citation type="journal article" date="2016" name="Sci. Rep.">
        <title>The Dendrobium catenatum Lindl. genome sequence provides insights into polysaccharide synthase, floral development and adaptive evolution.</title>
        <authorList>
            <person name="Zhang G.Q."/>
            <person name="Xu Q."/>
            <person name="Bian C."/>
            <person name="Tsai W.C."/>
            <person name="Yeh C.M."/>
            <person name="Liu K.W."/>
            <person name="Yoshida K."/>
            <person name="Zhang L.S."/>
            <person name="Chang S.B."/>
            <person name="Chen F."/>
            <person name="Shi Y."/>
            <person name="Su Y.Y."/>
            <person name="Zhang Y.Q."/>
            <person name="Chen L.J."/>
            <person name="Yin Y."/>
            <person name="Lin M."/>
            <person name="Huang H."/>
            <person name="Deng H."/>
            <person name="Wang Z.W."/>
            <person name="Zhu S.L."/>
            <person name="Zhao X."/>
            <person name="Deng C."/>
            <person name="Niu S.C."/>
            <person name="Huang J."/>
            <person name="Wang M."/>
            <person name="Liu G.H."/>
            <person name="Yang H.J."/>
            <person name="Xiao X.J."/>
            <person name="Hsiao Y.Y."/>
            <person name="Wu W.L."/>
            <person name="Chen Y.Y."/>
            <person name="Mitsuda N."/>
            <person name="Ohme-Takagi M."/>
            <person name="Luo Y.B."/>
            <person name="Van de Peer Y."/>
            <person name="Liu Z.J."/>
        </authorList>
    </citation>
    <scope>NUCLEOTIDE SEQUENCE [LARGE SCALE GENOMIC DNA]</scope>
    <source>
        <tissue evidence="1">The whole plant</tissue>
    </source>
</reference>
<dbReference type="AlphaFoldDB" id="A0A2I0VNH5"/>